<keyword evidence="11" id="KW-0256">Endoplasmic reticulum</keyword>
<evidence type="ECO:0000256" key="14">
    <source>
        <dbReference type="ARBA" id="ARBA00023034"/>
    </source>
</evidence>
<evidence type="ECO:0000256" key="5">
    <source>
        <dbReference type="ARBA" id="ARBA00010195"/>
    </source>
</evidence>
<dbReference type="GO" id="GO:0030158">
    <property type="term" value="F:protein xylosyltransferase activity"/>
    <property type="evidence" value="ECO:0007669"/>
    <property type="project" value="UniProtKB-EC"/>
</dbReference>
<evidence type="ECO:0000256" key="11">
    <source>
        <dbReference type="ARBA" id="ARBA00022824"/>
    </source>
</evidence>
<dbReference type="InterPro" id="IPR002889">
    <property type="entry name" value="WSC_carb-bd"/>
</dbReference>
<feature type="transmembrane region" description="Helical" evidence="20">
    <location>
        <begin position="12"/>
        <end position="33"/>
    </location>
</feature>
<evidence type="ECO:0000256" key="20">
    <source>
        <dbReference type="SAM" id="Phobius"/>
    </source>
</evidence>
<keyword evidence="16" id="KW-1015">Disulfide bond</keyword>
<dbReference type="GO" id="GO:0005789">
    <property type="term" value="C:endoplasmic reticulum membrane"/>
    <property type="evidence" value="ECO:0007669"/>
    <property type="project" value="UniProtKB-SubCell"/>
</dbReference>
<evidence type="ECO:0000256" key="3">
    <source>
        <dbReference type="ARBA" id="ARBA00004840"/>
    </source>
</evidence>
<evidence type="ECO:0000256" key="19">
    <source>
        <dbReference type="ARBA" id="ARBA00047847"/>
    </source>
</evidence>
<dbReference type="EC" id="2.4.2.26" evidence="6"/>
<keyword evidence="9 20" id="KW-0812">Transmembrane</keyword>
<name>A0A210QQ90_MIZYE</name>
<evidence type="ECO:0000256" key="4">
    <source>
        <dbReference type="ARBA" id="ARBA00005093"/>
    </source>
</evidence>
<comment type="caution">
    <text evidence="22">The sequence shown here is derived from an EMBL/GenBank/DDBJ whole genome shotgun (WGS) entry which is preliminary data.</text>
</comment>
<evidence type="ECO:0000313" key="23">
    <source>
        <dbReference type="Proteomes" id="UP000242188"/>
    </source>
</evidence>
<dbReference type="GO" id="GO:0015012">
    <property type="term" value="P:heparan sulfate proteoglycan biosynthetic process"/>
    <property type="evidence" value="ECO:0007669"/>
    <property type="project" value="UniProtKB-UniPathway"/>
</dbReference>
<dbReference type="PROSITE" id="PS51212">
    <property type="entry name" value="WSC"/>
    <property type="match status" value="1"/>
</dbReference>
<protein>
    <recommendedName>
        <fullName evidence="6">protein xylosyltransferase</fullName>
        <ecNumber evidence="6">2.4.2.26</ecNumber>
    </recommendedName>
    <alternativeName>
        <fullName evidence="18">Peptide O-xylosyltransferase</fullName>
    </alternativeName>
</protein>
<dbReference type="PANTHER" id="PTHR46025">
    <property type="entry name" value="XYLOSYLTRANSFERASE OXT"/>
    <property type="match status" value="1"/>
</dbReference>
<dbReference type="Pfam" id="PF02485">
    <property type="entry name" value="Branch"/>
    <property type="match status" value="1"/>
</dbReference>
<keyword evidence="7" id="KW-0328">Glycosyltransferase</keyword>
<evidence type="ECO:0000256" key="13">
    <source>
        <dbReference type="ARBA" id="ARBA00022989"/>
    </source>
</evidence>
<keyword evidence="13 20" id="KW-1133">Transmembrane helix</keyword>
<keyword evidence="17" id="KW-0325">Glycoprotein</keyword>
<evidence type="ECO:0000259" key="21">
    <source>
        <dbReference type="PROSITE" id="PS51212"/>
    </source>
</evidence>
<organism evidence="22 23">
    <name type="scientific">Mizuhopecten yessoensis</name>
    <name type="common">Japanese scallop</name>
    <name type="synonym">Patinopecten yessoensis</name>
    <dbReference type="NCBI Taxonomy" id="6573"/>
    <lineage>
        <taxon>Eukaryota</taxon>
        <taxon>Metazoa</taxon>
        <taxon>Spiralia</taxon>
        <taxon>Lophotrochozoa</taxon>
        <taxon>Mollusca</taxon>
        <taxon>Bivalvia</taxon>
        <taxon>Autobranchia</taxon>
        <taxon>Pteriomorphia</taxon>
        <taxon>Pectinida</taxon>
        <taxon>Pectinoidea</taxon>
        <taxon>Pectinidae</taxon>
        <taxon>Mizuhopecten</taxon>
    </lineage>
</organism>
<feature type="domain" description="WSC" evidence="21">
    <location>
        <begin position="138"/>
        <end position="230"/>
    </location>
</feature>
<evidence type="ECO:0000256" key="18">
    <source>
        <dbReference type="ARBA" id="ARBA00042865"/>
    </source>
</evidence>
<dbReference type="UniPathway" id="UPA00755"/>
<dbReference type="STRING" id="6573.A0A210QQ90"/>
<reference evidence="22 23" key="1">
    <citation type="journal article" date="2017" name="Nat. Ecol. Evol.">
        <title>Scallop genome provides insights into evolution of bilaterian karyotype and development.</title>
        <authorList>
            <person name="Wang S."/>
            <person name="Zhang J."/>
            <person name="Jiao W."/>
            <person name="Li J."/>
            <person name="Xun X."/>
            <person name="Sun Y."/>
            <person name="Guo X."/>
            <person name="Huan P."/>
            <person name="Dong B."/>
            <person name="Zhang L."/>
            <person name="Hu X."/>
            <person name="Sun X."/>
            <person name="Wang J."/>
            <person name="Zhao C."/>
            <person name="Wang Y."/>
            <person name="Wang D."/>
            <person name="Huang X."/>
            <person name="Wang R."/>
            <person name="Lv J."/>
            <person name="Li Y."/>
            <person name="Zhang Z."/>
            <person name="Liu B."/>
            <person name="Lu W."/>
            <person name="Hui Y."/>
            <person name="Liang J."/>
            <person name="Zhou Z."/>
            <person name="Hou R."/>
            <person name="Li X."/>
            <person name="Liu Y."/>
            <person name="Li H."/>
            <person name="Ning X."/>
            <person name="Lin Y."/>
            <person name="Zhao L."/>
            <person name="Xing Q."/>
            <person name="Dou J."/>
            <person name="Li Y."/>
            <person name="Mao J."/>
            <person name="Guo H."/>
            <person name="Dou H."/>
            <person name="Li T."/>
            <person name="Mu C."/>
            <person name="Jiang W."/>
            <person name="Fu Q."/>
            <person name="Fu X."/>
            <person name="Miao Y."/>
            <person name="Liu J."/>
            <person name="Yu Q."/>
            <person name="Li R."/>
            <person name="Liao H."/>
            <person name="Li X."/>
            <person name="Kong Y."/>
            <person name="Jiang Z."/>
            <person name="Chourrout D."/>
            <person name="Li R."/>
            <person name="Bao Z."/>
        </authorList>
    </citation>
    <scope>NUCLEOTIDE SEQUENCE [LARGE SCALE GENOMIC DNA]</scope>
    <source>
        <strain evidence="22 23">PY_sf001</strain>
    </source>
</reference>
<comment type="similarity">
    <text evidence="5">Belongs to the glycosyltransferase 14 family. XylT subfamily.</text>
</comment>
<dbReference type="SMART" id="SM00321">
    <property type="entry name" value="WSC"/>
    <property type="match status" value="1"/>
</dbReference>
<evidence type="ECO:0000256" key="2">
    <source>
        <dbReference type="ARBA" id="ARBA00004648"/>
    </source>
</evidence>
<comment type="pathway">
    <text evidence="3">Glycan metabolism; chondroitin sulfate biosynthesis.</text>
</comment>
<comment type="pathway">
    <text evidence="4">Glycan metabolism; heparan sulfate biosynthesis.</text>
</comment>
<dbReference type="GO" id="GO:0000139">
    <property type="term" value="C:Golgi membrane"/>
    <property type="evidence" value="ECO:0007669"/>
    <property type="project" value="UniProtKB-SubCell"/>
</dbReference>
<dbReference type="AlphaFoldDB" id="A0A210QQ90"/>
<evidence type="ECO:0000256" key="6">
    <source>
        <dbReference type="ARBA" id="ARBA00011972"/>
    </source>
</evidence>
<evidence type="ECO:0000256" key="17">
    <source>
        <dbReference type="ARBA" id="ARBA00023180"/>
    </source>
</evidence>
<dbReference type="Pfam" id="PF01822">
    <property type="entry name" value="WSC"/>
    <property type="match status" value="1"/>
</dbReference>
<dbReference type="InterPro" id="IPR024448">
    <property type="entry name" value="XylT_C"/>
</dbReference>
<dbReference type="InterPro" id="IPR003406">
    <property type="entry name" value="Glyco_trans_14"/>
</dbReference>
<dbReference type="Pfam" id="PF12529">
    <property type="entry name" value="Xylo_C"/>
    <property type="match status" value="1"/>
</dbReference>
<dbReference type="SMR" id="A0A210QQ90"/>
<evidence type="ECO:0000313" key="22">
    <source>
        <dbReference type="EMBL" id="OWF50901.1"/>
    </source>
</evidence>
<sequence>MARHICRRCFKYKKLSICAITIVFLQFAMFYMFSFDKDFRDGKIGNKNGKDPPDAVQLQHLFTQTLDTHFIDNNTINVPLSYKPKCLITGKEAMSAINRSKTPGCKQEIADVYCLSQEGKLYPTSLPNTCPYKGTYSKGHHLGCFRDNLQIRDLRFHTDFPEDNSPTKCTNFCLLLGYVYAGLQYSKECWCGNNYGTHKMEEEGRCVSSCPGSKEEKCGGYLANSIYSTGLREKILAEASLISDDTQMEMQDETVKIVFVFTVNGRAVRQVRRLIKAIYHRDHYYYIHVDKRQEFLFRELLPLEKQFSNIHLARTRFATIWGGASLLDAHLHFIEELLGMKDWKWDYYLNLSESDYPIKRLKTLELFLTKHKGHTFLKSHGRETMRFIQKQGLENTFLECENHLWRVAPRTLPSGFRLDGGSDWVTLHRDFCIYASQSKSELVSGLKQVFKYTLLPVESFFHTLIHNSPFCDKCIDNNLHMTNWRRRQGCKCQYKHIVDWCGCSPNDLKSTDFDRLLAYEHKPTFFSRKFEAIVNQEIINSLDIYLFGKTNEEMSDHYWQNEYHHFDVNTKKKDEHHSFYMSFLRRAAKDLELEAQCRIRPQKLLEVHLLYIRDRFNGVLTLYEALDENTGNIVTMETHVQWERNYAVIKPVGPIGRLISLEVGTDFDLKELIFRNYAQLLGPYSDLVLRHVWGQGMEFTVSVAWIDPANVIAASYEVTVPKSSIEYIGNHKPQLSVPLRPGVWTMQEQKISNLPRDLHGGGISNLLRDLHGGGISNLLRDLHGGGISNLLRDLHGGGISNFLRDIHDGGISNLLRDLHGGGISNLLRDLHGGGISNLLRDLHGGGISNLLRDIHDGGISNFLRDLHGGGISNLLRDLHGGGISNLLRDLHGGGISNLLRDLHGGGISNLLRDLHGGW</sequence>
<dbReference type="InterPro" id="IPR043538">
    <property type="entry name" value="XYLT"/>
</dbReference>
<comment type="catalytic activity">
    <reaction evidence="19">
        <text>UDP-alpha-D-xylose + L-seryl-[protein] = 3-O-(beta-D-xylosyl)-L-seryl-[protein] + UDP + H(+)</text>
        <dbReference type="Rhea" id="RHEA:50192"/>
        <dbReference type="Rhea" id="RHEA-COMP:9863"/>
        <dbReference type="Rhea" id="RHEA-COMP:12567"/>
        <dbReference type="ChEBI" id="CHEBI:15378"/>
        <dbReference type="ChEBI" id="CHEBI:29999"/>
        <dbReference type="ChEBI" id="CHEBI:57632"/>
        <dbReference type="ChEBI" id="CHEBI:58223"/>
        <dbReference type="ChEBI" id="CHEBI:132085"/>
        <dbReference type="EC" id="2.4.2.26"/>
    </reaction>
</comment>
<evidence type="ECO:0000256" key="15">
    <source>
        <dbReference type="ARBA" id="ARBA00023136"/>
    </source>
</evidence>
<keyword evidence="15 20" id="KW-0472">Membrane</keyword>
<dbReference type="UniPathway" id="UPA00756"/>
<accession>A0A210QQ90</accession>
<dbReference type="OrthoDB" id="2019572at2759"/>
<keyword evidence="8 22" id="KW-0808">Transferase</keyword>
<comment type="subcellular location">
    <subcellularLocation>
        <location evidence="2">Endoplasmic reticulum membrane</location>
        <topology evidence="2">Single-pass type II membrane protein</topology>
    </subcellularLocation>
    <subcellularLocation>
        <location evidence="1">Golgi apparatus membrane</location>
        <topology evidence="1">Single-pass type II membrane protein</topology>
    </subcellularLocation>
</comment>
<proteinExistence type="inferred from homology"/>
<dbReference type="PANTHER" id="PTHR46025:SF3">
    <property type="entry name" value="XYLOSYLTRANSFERASE OXT"/>
    <property type="match status" value="1"/>
</dbReference>
<keyword evidence="10" id="KW-0479">Metal-binding</keyword>
<dbReference type="Proteomes" id="UP000242188">
    <property type="component" value="Unassembled WGS sequence"/>
</dbReference>
<keyword evidence="23" id="KW-1185">Reference proteome</keyword>
<evidence type="ECO:0000256" key="8">
    <source>
        <dbReference type="ARBA" id="ARBA00022679"/>
    </source>
</evidence>
<gene>
    <name evidence="22" type="ORF">KP79_PYT00804</name>
</gene>
<evidence type="ECO:0000256" key="16">
    <source>
        <dbReference type="ARBA" id="ARBA00023157"/>
    </source>
</evidence>
<evidence type="ECO:0000256" key="10">
    <source>
        <dbReference type="ARBA" id="ARBA00022723"/>
    </source>
</evidence>
<evidence type="ECO:0000256" key="9">
    <source>
        <dbReference type="ARBA" id="ARBA00022692"/>
    </source>
</evidence>
<dbReference type="GO" id="GO:0046872">
    <property type="term" value="F:metal ion binding"/>
    <property type="evidence" value="ECO:0007669"/>
    <property type="project" value="UniProtKB-KW"/>
</dbReference>
<dbReference type="EMBL" id="NEDP02002419">
    <property type="protein sequence ID" value="OWF50901.1"/>
    <property type="molecule type" value="Genomic_DNA"/>
</dbReference>
<evidence type="ECO:0000256" key="7">
    <source>
        <dbReference type="ARBA" id="ARBA00022676"/>
    </source>
</evidence>
<evidence type="ECO:0000256" key="1">
    <source>
        <dbReference type="ARBA" id="ARBA00004323"/>
    </source>
</evidence>
<evidence type="ECO:0000256" key="12">
    <source>
        <dbReference type="ARBA" id="ARBA00022968"/>
    </source>
</evidence>
<dbReference type="GO" id="GO:0050650">
    <property type="term" value="P:chondroitin sulfate proteoglycan biosynthetic process"/>
    <property type="evidence" value="ECO:0007669"/>
    <property type="project" value="TreeGrafter"/>
</dbReference>
<keyword evidence="12" id="KW-0735">Signal-anchor</keyword>
<keyword evidence="14" id="KW-0333">Golgi apparatus</keyword>